<evidence type="ECO:0000256" key="8">
    <source>
        <dbReference type="PROSITE-ProRule" id="PRU00339"/>
    </source>
</evidence>
<dbReference type="EC" id="2.4.1.255" evidence="3"/>
<keyword evidence="11" id="KW-1185">Reference proteome</keyword>
<feature type="repeat" description="TPR" evidence="8">
    <location>
        <begin position="47"/>
        <end position="80"/>
    </location>
</feature>
<dbReference type="Gene3D" id="3.40.50.11380">
    <property type="match status" value="1"/>
</dbReference>
<comment type="caution">
    <text evidence="10">The sequence shown here is derived from an EMBL/GenBank/DDBJ whole genome shotgun (WGS) entry which is preliminary data.</text>
</comment>
<keyword evidence="5" id="KW-0808">Transferase</keyword>
<evidence type="ECO:0000256" key="1">
    <source>
        <dbReference type="ARBA" id="ARBA00004922"/>
    </source>
</evidence>
<evidence type="ECO:0000256" key="5">
    <source>
        <dbReference type="ARBA" id="ARBA00022679"/>
    </source>
</evidence>
<dbReference type="AlphaFoldDB" id="A0A2G9CBX1"/>
<dbReference type="PANTHER" id="PTHR44998">
    <property type="match status" value="1"/>
</dbReference>
<evidence type="ECO:0000256" key="2">
    <source>
        <dbReference type="ARBA" id="ARBA00005386"/>
    </source>
</evidence>
<sequence>MSASKGLPELPRAPASLARAHAFADRGDWTAAEAAYRALVQAGGASAALLYNWGISLRETGRLHDAIAAFERAASLAPTYARAFHGLSLSYRDLGARDAALMAIELAIDADPTCDDFRFERAEQWIDAGRWHDALPVLEAIGPEAPGHAIARNLIGMALRQGGRTAEALEAFSAAIRQDPTFAAPLQNRANLHLRARRFALAVDDFDAALRLTPEAPWLAGLRLYAAMHVFDWRDFDARREELLARVARGEAVAQPLVVQNLTDDPALQQRAARTWARLAASPVAPGAATPPMRPGFPTGRKIRVAYVSRDFHAHPVAFLLAEMLELHDREVFDVALIHHGEMKDEPMQRRLRAAADAFLDVGGWSDERIAALCRELAIDIAVDLTGYTEGGRAALFAGRVAPVQVLYLGYLGTSGSGAYDYLVADPRLIDADTRPCFDERLLVLPSYQANDRQRPRPAAADRDALGLPADAIVLCCFNNPAKLTPAMFRTWGRILLRVPRAVLWLLAEEDEAVDRLRREAVAIGLAPERLVFARRCGREDYLARLAAADLFLDTLPYNAGTTASDALWMGLPVLTQRGRSFAGRMAASLLHAVGLPDLIVETTEGYVETAVAFATAPDRLAAVRGRLRTQRDSAPLFDTPAFTRSLELGYLAALSGTIDGDIVVG</sequence>
<evidence type="ECO:0000256" key="4">
    <source>
        <dbReference type="ARBA" id="ARBA00022676"/>
    </source>
</evidence>
<dbReference type="OrthoDB" id="101857at2"/>
<dbReference type="EMBL" id="PEOG01000015">
    <property type="protein sequence ID" value="PIM53875.1"/>
    <property type="molecule type" value="Genomic_DNA"/>
</dbReference>
<feature type="repeat" description="TPR" evidence="8">
    <location>
        <begin position="149"/>
        <end position="182"/>
    </location>
</feature>
<dbReference type="SMART" id="SM00028">
    <property type="entry name" value="TPR"/>
    <property type="match status" value="5"/>
</dbReference>
<dbReference type="Pfam" id="PF13181">
    <property type="entry name" value="TPR_8"/>
    <property type="match status" value="1"/>
</dbReference>
<evidence type="ECO:0000256" key="3">
    <source>
        <dbReference type="ARBA" id="ARBA00011970"/>
    </source>
</evidence>
<dbReference type="Pfam" id="PF13844">
    <property type="entry name" value="Glyco_transf_41"/>
    <property type="match status" value="2"/>
</dbReference>
<name>A0A2G9CBX1_9BURK</name>
<dbReference type="PROSITE" id="PS50005">
    <property type="entry name" value="TPR"/>
    <property type="match status" value="3"/>
</dbReference>
<feature type="domain" description="O-GlcNAc transferase C-terminal" evidence="9">
    <location>
        <begin position="299"/>
        <end position="446"/>
    </location>
</feature>
<keyword evidence="7 8" id="KW-0802">TPR repeat</keyword>
<dbReference type="SUPFAM" id="SSF48452">
    <property type="entry name" value="TPR-like"/>
    <property type="match status" value="1"/>
</dbReference>
<dbReference type="RefSeq" id="WP_099860756.1">
    <property type="nucleotide sequence ID" value="NZ_PEOG01000015.1"/>
</dbReference>
<accession>A0A2G9CBX1</accession>
<reference evidence="10 11" key="1">
    <citation type="submission" date="2017-11" db="EMBL/GenBank/DDBJ databases">
        <title>Draft genome sequence of Mitsuaria sp. HWN-4.</title>
        <authorList>
            <person name="Gundlapally S.R."/>
        </authorList>
    </citation>
    <scope>NUCLEOTIDE SEQUENCE [LARGE SCALE GENOMIC DNA]</scope>
    <source>
        <strain evidence="10 11">HWN-4</strain>
    </source>
</reference>
<dbReference type="GO" id="GO:0097363">
    <property type="term" value="F:protein O-acetylglucosaminyltransferase activity"/>
    <property type="evidence" value="ECO:0007669"/>
    <property type="project" value="UniProtKB-EC"/>
</dbReference>
<gene>
    <name evidence="10" type="ORF">CS062_07000</name>
</gene>
<comment type="pathway">
    <text evidence="1">Protein modification; protein glycosylation.</text>
</comment>
<feature type="repeat" description="TPR" evidence="8">
    <location>
        <begin position="183"/>
        <end position="216"/>
    </location>
</feature>
<feature type="domain" description="O-GlcNAc transferase C-terminal" evidence="9">
    <location>
        <begin position="461"/>
        <end position="646"/>
    </location>
</feature>
<evidence type="ECO:0000259" key="9">
    <source>
        <dbReference type="Pfam" id="PF13844"/>
    </source>
</evidence>
<organism evidence="10 11">
    <name type="scientific">Roseateles chitinivorans</name>
    <dbReference type="NCBI Taxonomy" id="2917965"/>
    <lineage>
        <taxon>Bacteria</taxon>
        <taxon>Pseudomonadati</taxon>
        <taxon>Pseudomonadota</taxon>
        <taxon>Betaproteobacteria</taxon>
        <taxon>Burkholderiales</taxon>
        <taxon>Sphaerotilaceae</taxon>
        <taxon>Roseateles</taxon>
    </lineage>
</organism>
<dbReference type="PANTHER" id="PTHR44998:SF1">
    <property type="entry name" value="UDP-N-ACETYLGLUCOSAMINE--PEPTIDE N-ACETYLGLUCOSAMINYLTRANSFERASE 110 KDA SUBUNIT"/>
    <property type="match status" value="1"/>
</dbReference>
<dbReference type="SUPFAM" id="SSF53756">
    <property type="entry name" value="UDP-Glycosyltransferase/glycogen phosphorylase"/>
    <property type="match status" value="1"/>
</dbReference>
<proteinExistence type="inferred from homology"/>
<dbReference type="InterPro" id="IPR019734">
    <property type="entry name" value="TPR_rpt"/>
</dbReference>
<dbReference type="Gene3D" id="3.40.50.2000">
    <property type="entry name" value="Glycogen Phosphorylase B"/>
    <property type="match status" value="1"/>
</dbReference>
<dbReference type="Pfam" id="PF13432">
    <property type="entry name" value="TPR_16"/>
    <property type="match status" value="2"/>
</dbReference>
<evidence type="ECO:0000256" key="6">
    <source>
        <dbReference type="ARBA" id="ARBA00022737"/>
    </source>
</evidence>
<dbReference type="Gene3D" id="1.25.40.10">
    <property type="entry name" value="Tetratricopeptide repeat domain"/>
    <property type="match status" value="2"/>
</dbReference>
<evidence type="ECO:0000256" key="7">
    <source>
        <dbReference type="ARBA" id="ARBA00022803"/>
    </source>
</evidence>
<comment type="similarity">
    <text evidence="2">Belongs to the glycosyltransferase 41 family. O-GlcNAc transferase subfamily.</text>
</comment>
<evidence type="ECO:0000313" key="11">
    <source>
        <dbReference type="Proteomes" id="UP000231501"/>
    </source>
</evidence>
<evidence type="ECO:0000313" key="10">
    <source>
        <dbReference type="EMBL" id="PIM53875.1"/>
    </source>
</evidence>
<dbReference type="InterPro" id="IPR011990">
    <property type="entry name" value="TPR-like_helical_dom_sf"/>
</dbReference>
<protein>
    <recommendedName>
        <fullName evidence="3">protein O-GlcNAc transferase</fullName>
        <ecNumber evidence="3">2.4.1.255</ecNumber>
    </recommendedName>
</protein>
<keyword evidence="4" id="KW-0328">Glycosyltransferase</keyword>
<keyword evidence="6" id="KW-0677">Repeat</keyword>
<dbReference type="InterPro" id="IPR029489">
    <property type="entry name" value="OGT/SEC/SPY_C"/>
</dbReference>
<dbReference type="Proteomes" id="UP000231501">
    <property type="component" value="Unassembled WGS sequence"/>
</dbReference>